<comment type="similarity">
    <text evidence="3">Belongs to the PIGG/PIGN/PIGO family. PIGG subfamily.</text>
</comment>
<evidence type="ECO:0000313" key="20">
    <source>
        <dbReference type="EMBL" id="KAJ6989793.1"/>
    </source>
</evidence>
<dbReference type="CDD" id="cd16024">
    <property type="entry name" value="GPI_EPT_2"/>
    <property type="match status" value="1"/>
</dbReference>
<dbReference type="Pfam" id="PF00225">
    <property type="entry name" value="Kinesin"/>
    <property type="match status" value="1"/>
</dbReference>
<feature type="transmembrane region" description="Helical" evidence="17">
    <location>
        <begin position="2162"/>
        <end position="2179"/>
    </location>
</feature>
<keyword evidence="9" id="KW-0067">ATP-binding</keyword>
<dbReference type="InterPro" id="IPR036961">
    <property type="entry name" value="Kinesin_motor_dom_sf"/>
</dbReference>
<dbReference type="GO" id="GO:0003700">
    <property type="term" value="F:DNA-binding transcription factor activity"/>
    <property type="evidence" value="ECO:0007669"/>
    <property type="project" value="InterPro"/>
</dbReference>
<dbReference type="PRINTS" id="PR00380">
    <property type="entry name" value="KINESINHEAVY"/>
</dbReference>
<dbReference type="InterPro" id="IPR002487">
    <property type="entry name" value="TF_Kbox"/>
</dbReference>
<feature type="transmembrane region" description="Helical" evidence="17">
    <location>
        <begin position="1926"/>
        <end position="1949"/>
    </location>
</feature>
<keyword evidence="11 17" id="KW-0472">Membrane</keyword>
<dbReference type="InterPro" id="IPR037674">
    <property type="entry name" value="PIG-G_N"/>
</dbReference>
<dbReference type="InterPro" id="IPR019821">
    <property type="entry name" value="Kinesin_motor_CS"/>
</dbReference>
<evidence type="ECO:0000256" key="6">
    <source>
        <dbReference type="ARBA" id="ARBA00022692"/>
    </source>
</evidence>
<dbReference type="GO" id="GO:0003777">
    <property type="term" value="F:microtubule motor activity"/>
    <property type="evidence" value="ECO:0007669"/>
    <property type="project" value="InterPro"/>
</dbReference>
<dbReference type="InterPro" id="IPR001752">
    <property type="entry name" value="Kinesin_motor_dom"/>
</dbReference>
<feature type="transmembrane region" description="Helical" evidence="17">
    <location>
        <begin position="2216"/>
        <end position="2244"/>
    </location>
</feature>
<organism evidence="20 21">
    <name type="scientific">Populus alba x Populus x berolinensis</name>
    <dbReference type="NCBI Taxonomy" id="444605"/>
    <lineage>
        <taxon>Eukaryota</taxon>
        <taxon>Viridiplantae</taxon>
        <taxon>Streptophyta</taxon>
        <taxon>Embryophyta</taxon>
        <taxon>Tracheophyta</taxon>
        <taxon>Spermatophyta</taxon>
        <taxon>Magnoliopsida</taxon>
        <taxon>eudicotyledons</taxon>
        <taxon>Gunneridae</taxon>
        <taxon>Pentapetalae</taxon>
        <taxon>rosids</taxon>
        <taxon>fabids</taxon>
        <taxon>Malpighiales</taxon>
        <taxon>Salicaceae</taxon>
        <taxon>Saliceae</taxon>
        <taxon>Populus</taxon>
    </lineage>
</organism>
<evidence type="ECO:0000256" key="13">
    <source>
        <dbReference type="ARBA" id="ARBA00023180"/>
    </source>
</evidence>
<dbReference type="Pfam" id="PF19316">
    <property type="entry name" value="PIGO_PIGG"/>
    <property type="match status" value="2"/>
</dbReference>
<feature type="compositionally biased region" description="Low complexity" evidence="16">
    <location>
        <begin position="1425"/>
        <end position="1438"/>
    </location>
</feature>
<dbReference type="InterPro" id="IPR027417">
    <property type="entry name" value="P-loop_NTPase"/>
</dbReference>
<dbReference type="Gene3D" id="3.40.850.10">
    <property type="entry name" value="Kinesin motor domain"/>
    <property type="match status" value="1"/>
</dbReference>
<dbReference type="Gene3D" id="3.40.720.10">
    <property type="entry name" value="Alkaline Phosphatase, subunit A"/>
    <property type="match status" value="1"/>
</dbReference>
<dbReference type="GO" id="GO:0007018">
    <property type="term" value="P:microtubule-based movement"/>
    <property type="evidence" value="ECO:0007669"/>
    <property type="project" value="InterPro"/>
</dbReference>
<gene>
    <name evidence="20" type="ORF">NC653_018330</name>
</gene>
<keyword evidence="15" id="KW-0175">Coiled coil</keyword>
<evidence type="ECO:0000256" key="3">
    <source>
        <dbReference type="ARBA" id="ARBA00005315"/>
    </source>
</evidence>
<dbReference type="FunFam" id="3.40.720.10:FF:000078">
    <property type="entry name" value="GPI ethanolamine phosphate transferase 2 isoform X4"/>
    <property type="match status" value="1"/>
</dbReference>
<evidence type="ECO:0000256" key="5">
    <source>
        <dbReference type="ARBA" id="ARBA00022679"/>
    </source>
</evidence>
<sequence length="2379" mass="264636">MPHKILERHNLHSKNLEKLEQPSLELQLVEDSTCSRLSKEVAEKSHQLRQMRGEDLRGLNIDELLQLEKSLEAGLSCVIEKKGEKIMNEITDLQRKGMQLMEENERLKQQVVEITNGRKQVTADSENVGYEEGQSSESVTNVCNSNGPLHDYESSDTSLKLGFAAPRVQNLETFVRNMWNWEVAGFEPRPVEAEQPIVRRYSISTTRENSEFSKQALASKVHRLKDKIKLAKEDYLELRQEASDLQEYSNAKLDRVTRYLGVLAEKTRKLDQVALETEARISPLINEKKRLFNDLLTAKGSIKVFCRVRPLFEDESPSVVEFPDDCTIRVNTGSDTISNPKKDFEFDRVYGPHVGQAELFTDVQPYEGSSYDRGLYARCFEELFDLANSDSTSTSRFNFSVTVFELYNEQITDLLSEPESTLQKICMGSLESFIELQQEKVDNPLDFSRILKAAFQRRENNISKLNVSHLIVTVHIYYNNVISGENLYSKLSLVDLAGSEGLIAEDDSSERVTDMLHVMKSLSALGDVLSSLTSRKDVVPYENSMLTKVLADSLGRDSKTLMILNVCPNIANLSETLSSLSFCSRARNATLSLGNRDTIKKWRDVANDARKELYEKEKEIQDLKQEVLELTQALKDANDQCVLLFNEVQKAWKVSFTLQSDLKSENIMIADKHKVEKEQNAQLRNQVAQLLQTEQDQKMIMQQKDSTIQTLQAQIKSMESQLNEALRLREARSTFGSESGPVISSISKATGDGMDSSAVTKKLEEELKKRDALIERLHEENEKLFDRLTEKASLAGSPQVSSPLSKGTVNVKSQELGRNENNKGRSMDVVPSPLGADKTDGTVALVKSGSEKVKSTPAGEYLTAALNDFDPEQYDSLAAISDGANKLLMLVLAAVIKAGASREHEILAEIRDAVFAFIRKMEPKRVMDTMLVSRVRILYIRSLLARSPELQSIKVPPVECFLERANTGRSRSSSRGNSPGRSPVHFVEEQIQGFKVNIKLEKKSKLSSVVLRMRGIDQDAWRQQVTGGKLREIQEEAKSFAIGNKALAALFVHTPAGELQRQIRSWLAENFEFLSVTGDDALGGITGQLELLSTAIMDGWMAGLGAALPPSTDALGQLLSEYAKRVFTSQLQHLKDIAGTLATEEAEDAAQVAKLRSALESVDHKRRKILQQMRSDAALLTLEDGGLPVQNPSTAAEDARLASLISLDGILKQVKDILRQSSVNTLSKSKKKSLLVSLDELGERMPSLLNIDHPCAQRQIAEARRLVESIPEQDDPLHELAHARKSTADLGSGTETDVAQWNVLQFNTGSTTPFIIKCGANSNSELVIKAEARVQEPKGGEIMRVVPRPSVLENMSMDEMKHVFSQLPEALSLLALARTADGTRARYSRLYRTLAMKVPSLRDLVGELEKGGVLKDLSFKLSVSHSSSSASSPSNQLSPAGPESFHYDDGGGSSDSVANYTRASMPPHLLKSLYEELSGIHPSFERLILMVIDGLPAEFVLGKDGQPPREDFREAMPYTQALLSNGMAIGYHAKAAPPTVTMPRLKAMVSGAIGGFLDVAFNFNTQAMLDDNLLGQFFRIGWKMVMLGDETWLKLFPGLFTRHDGVSSFYVKDTVQVDQNVSRHLENELNRDDWNLLILHYLGLDHVGHIGGRNSILMAPKLKEMDEVVKMIHLSTIQTRDNDQGKTLLVVVSDHGMTENGNHGGSSYEETDSLALFVGLKKDLSDNAASSCNSIYQVDIAPTLALLFGVPIPKNNVGVLISEAFDLLTDDKQLRVLELNSWQLLRLIQAQLPGLSCQNLPSHDGFTDGLASTIVECSGSMEKMLCCLYMNAINLHSSWKSKSLSRSKSRDDYSCTVAAYHQFLKTASEWLSRRVTDKPVGLLAFGIVAMTISSLTLLGLMICMSTEDQPGENQRLCNSITGLHKWSVNEIFLLGVMLILVMSMASSSMVEEEQYIWHFVLSTSYVLFLRKAVQPLAPGSAKSFFKLMKGQTERLDFRISSIILLLISGRILRGWHQGGVNWTYLPDISKWLEQSGVNHVRSIQLASGLLVISLSIFALFLFGSRRKITQLVGFCFLICGFLVLWHLYHNNAFVSASYDAAIQAQIIYAILGIATIGTFVALPWFIPLWFPGTCSKPNVKSTLVTFDGQCIFSLVEFRDSSYLIGLAYIICWCLLQLLLQQPINSMPILLLLVQILSSMLYFSCSGLQHIEVEVALLYYMGMAGHFALGNSNTLATIDVAGAFIGLSSHSMFLSGILMFIITYASPMLFLLSMLMYISVKSTSYLANHQNVDSGHLAKMILGFPCLVPVGLNSILLTSYTIVLLLMRNHLFVWSVFSPKYLYVCATTVCIYVGVFVVAATEIYTCWVLALRRKKQISIR</sequence>
<proteinExistence type="inferred from homology"/>
<feature type="coiled-coil region" evidence="15">
    <location>
        <begin position="214"/>
        <end position="248"/>
    </location>
</feature>
<evidence type="ECO:0000256" key="7">
    <source>
        <dbReference type="ARBA" id="ARBA00022741"/>
    </source>
</evidence>
<keyword evidence="21" id="KW-1185">Reference proteome</keyword>
<feature type="domain" description="Kinesin motor" evidence="18">
    <location>
        <begin position="372"/>
        <end position="589"/>
    </location>
</feature>
<feature type="domain" description="K-box" evidence="19">
    <location>
        <begin position="27"/>
        <end position="117"/>
    </location>
</feature>
<dbReference type="InterPro" id="IPR017850">
    <property type="entry name" value="Alkaline_phosphatase_core_sf"/>
</dbReference>
<feature type="domain" description="Kinesin motor" evidence="18">
    <location>
        <begin position="301"/>
        <end position="363"/>
    </location>
</feature>
<comment type="pathway">
    <text evidence="2">Glycolipid biosynthesis; glycosylphosphatidylinositol-anchor biosynthesis.</text>
</comment>
<protein>
    <submittedName>
        <fullName evidence="20">Kinesin-like protein KIN-14A</fullName>
    </submittedName>
</protein>
<feature type="transmembrane region" description="Helical" evidence="17">
    <location>
        <begin position="1882"/>
        <end position="1905"/>
    </location>
</feature>
<feature type="coiled-coil region" evidence="15">
    <location>
        <begin position="673"/>
        <end position="728"/>
    </location>
</feature>
<feature type="region of interest" description="Disordered" evidence="16">
    <location>
        <begin position="795"/>
        <end position="834"/>
    </location>
</feature>
<dbReference type="GO" id="GO:0005524">
    <property type="term" value="F:ATP binding"/>
    <property type="evidence" value="ECO:0007669"/>
    <property type="project" value="UniProtKB-KW"/>
</dbReference>
<feature type="transmembrane region" description="Helical" evidence="17">
    <location>
        <begin position="2300"/>
        <end position="2325"/>
    </location>
</feature>
<feature type="transmembrane region" description="Helical" evidence="17">
    <location>
        <begin position="2340"/>
        <end position="2369"/>
    </location>
</feature>
<dbReference type="GO" id="GO:0051267">
    <property type="term" value="F:CP2 mannose-ethanolamine phosphotransferase activity"/>
    <property type="evidence" value="ECO:0007669"/>
    <property type="project" value="TreeGrafter"/>
</dbReference>
<keyword evidence="8" id="KW-0256">Endoplasmic reticulum</keyword>
<dbReference type="SUPFAM" id="SSF52540">
    <property type="entry name" value="P-loop containing nucleoside triphosphate hydrolases"/>
    <property type="match status" value="1"/>
</dbReference>
<comment type="subcellular location">
    <subcellularLocation>
        <location evidence="1">Endoplasmic reticulum membrane</location>
        <topology evidence="1">Multi-pass membrane protein</topology>
    </subcellularLocation>
</comment>
<evidence type="ECO:0000313" key="21">
    <source>
        <dbReference type="Proteomes" id="UP001164929"/>
    </source>
</evidence>
<dbReference type="InterPro" id="IPR045687">
    <property type="entry name" value="PIGG/GPI7_C"/>
</dbReference>
<dbReference type="InterPro" id="IPR039527">
    <property type="entry name" value="PIGG/GPI7"/>
</dbReference>
<evidence type="ECO:0000256" key="17">
    <source>
        <dbReference type="SAM" id="Phobius"/>
    </source>
</evidence>
<comment type="caution">
    <text evidence="20">The sequence shown here is derived from an EMBL/GenBank/DDBJ whole genome shotgun (WGS) entry which is preliminary data.</text>
</comment>
<evidence type="ECO:0000256" key="14">
    <source>
        <dbReference type="PROSITE-ProRule" id="PRU00283"/>
    </source>
</evidence>
<evidence type="ECO:0000256" key="11">
    <source>
        <dbReference type="ARBA" id="ARBA00023136"/>
    </source>
</evidence>
<evidence type="ECO:0000256" key="2">
    <source>
        <dbReference type="ARBA" id="ARBA00004687"/>
    </source>
</evidence>
<keyword evidence="12" id="KW-0505">Motor protein</keyword>
<feature type="transmembrane region" description="Helical" evidence="17">
    <location>
        <begin position="2108"/>
        <end position="2130"/>
    </location>
</feature>
<feature type="transmembrane region" description="Helical" evidence="17">
    <location>
        <begin position="2071"/>
        <end position="2088"/>
    </location>
</feature>
<evidence type="ECO:0000256" key="15">
    <source>
        <dbReference type="SAM" id="Coils"/>
    </source>
</evidence>
<dbReference type="Pfam" id="PF01486">
    <property type="entry name" value="K-box"/>
    <property type="match status" value="1"/>
</dbReference>
<feature type="compositionally biased region" description="Basic and acidic residues" evidence="16">
    <location>
        <begin position="815"/>
        <end position="826"/>
    </location>
</feature>
<dbReference type="GO" id="GO:0006506">
    <property type="term" value="P:GPI anchor biosynthetic process"/>
    <property type="evidence" value="ECO:0007669"/>
    <property type="project" value="UniProtKB-KW"/>
</dbReference>
<dbReference type="PROSITE" id="PS51297">
    <property type="entry name" value="K_BOX"/>
    <property type="match status" value="1"/>
</dbReference>
<evidence type="ECO:0000259" key="19">
    <source>
        <dbReference type="PROSITE" id="PS51297"/>
    </source>
</evidence>
<keyword evidence="5" id="KW-0808">Transferase</keyword>
<dbReference type="EMBL" id="JAQIZT010000007">
    <property type="protein sequence ID" value="KAJ6989793.1"/>
    <property type="molecule type" value="Genomic_DNA"/>
</dbReference>
<evidence type="ECO:0000256" key="1">
    <source>
        <dbReference type="ARBA" id="ARBA00004477"/>
    </source>
</evidence>
<dbReference type="InterPro" id="IPR002591">
    <property type="entry name" value="Phosphodiest/P_Trfase"/>
</dbReference>
<dbReference type="GO" id="GO:0008017">
    <property type="term" value="F:microtubule binding"/>
    <property type="evidence" value="ECO:0007669"/>
    <property type="project" value="InterPro"/>
</dbReference>
<feature type="transmembrane region" description="Helical" evidence="17">
    <location>
        <begin position="2256"/>
        <end position="2279"/>
    </location>
</feature>
<evidence type="ECO:0000256" key="8">
    <source>
        <dbReference type="ARBA" id="ARBA00022824"/>
    </source>
</evidence>
<evidence type="ECO:0000256" key="4">
    <source>
        <dbReference type="ARBA" id="ARBA00022502"/>
    </source>
</evidence>
<keyword evidence="6 17" id="KW-0812">Transmembrane</keyword>
<keyword evidence="4" id="KW-0337">GPI-anchor biosynthesis</keyword>
<dbReference type="PROSITE" id="PS00411">
    <property type="entry name" value="KINESIN_MOTOR_1"/>
    <property type="match status" value="1"/>
</dbReference>
<feature type="compositionally biased region" description="Polar residues" evidence="16">
    <location>
        <begin position="796"/>
        <end position="813"/>
    </location>
</feature>
<feature type="coiled-coil region" evidence="15">
    <location>
        <begin position="599"/>
        <end position="640"/>
    </location>
</feature>
<keyword evidence="10 17" id="KW-1133">Transmembrane helix</keyword>
<feature type="transmembrane region" description="Helical" evidence="17">
    <location>
        <begin position="2185"/>
        <end position="2204"/>
    </location>
</feature>
<dbReference type="PANTHER" id="PTHR23072">
    <property type="entry name" value="PHOSPHATIDYLINOSITOL GLYCAN-RELATED"/>
    <property type="match status" value="1"/>
</dbReference>
<dbReference type="GO" id="GO:0005789">
    <property type="term" value="C:endoplasmic reticulum membrane"/>
    <property type="evidence" value="ECO:0007669"/>
    <property type="project" value="UniProtKB-SubCell"/>
</dbReference>
<dbReference type="Pfam" id="PF01663">
    <property type="entry name" value="Phosphodiest"/>
    <property type="match status" value="1"/>
</dbReference>
<accession>A0AAD6VUY6</accession>
<dbReference type="SUPFAM" id="SSF53649">
    <property type="entry name" value="Alkaline phosphatase-like"/>
    <property type="match status" value="1"/>
</dbReference>
<evidence type="ECO:0000259" key="18">
    <source>
        <dbReference type="PROSITE" id="PS50067"/>
    </source>
</evidence>
<dbReference type="GO" id="GO:0005634">
    <property type="term" value="C:nucleus"/>
    <property type="evidence" value="ECO:0007669"/>
    <property type="project" value="InterPro"/>
</dbReference>
<dbReference type="PANTHER" id="PTHR23072:SF0">
    <property type="entry name" value="GPI ETHANOLAMINE PHOSPHATE TRANSFERASE 2"/>
    <property type="match status" value="1"/>
</dbReference>
<comment type="similarity">
    <text evidence="14">Belongs to the TRAFAC class myosin-kinesin ATPase superfamily. Kinesin family.</text>
</comment>
<comment type="caution">
    <text evidence="14">Lacks conserved residue(s) required for the propagation of feature annotation.</text>
</comment>
<dbReference type="Proteomes" id="UP001164929">
    <property type="component" value="Chromosome 7"/>
</dbReference>
<feature type="region of interest" description="Disordered" evidence="16">
    <location>
        <begin position="1425"/>
        <end position="1459"/>
    </location>
</feature>
<evidence type="ECO:0000256" key="9">
    <source>
        <dbReference type="ARBA" id="ARBA00022840"/>
    </source>
</evidence>
<dbReference type="PROSITE" id="PS50067">
    <property type="entry name" value="KINESIN_MOTOR_2"/>
    <property type="match status" value="2"/>
</dbReference>
<evidence type="ECO:0000256" key="16">
    <source>
        <dbReference type="SAM" id="MobiDB-lite"/>
    </source>
</evidence>
<feature type="transmembrane region" description="Helical" evidence="17">
    <location>
        <begin position="2043"/>
        <end position="2064"/>
    </location>
</feature>
<reference evidence="20" key="1">
    <citation type="journal article" date="2023" name="Mol. Ecol. Resour.">
        <title>Chromosome-level genome assembly of a triploid poplar Populus alba 'Berolinensis'.</title>
        <authorList>
            <person name="Chen S."/>
            <person name="Yu Y."/>
            <person name="Wang X."/>
            <person name="Wang S."/>
            <person name="Zhang T."/>
            <person name="Zhou Y."/>
            <person name="He R."/>
            <person name="Meng N."/>
            <person name="Wang Y."/>
            <person name="Liu W."/>
            <person name="Liu Z."/>
            <person name="Liu J."/>
            <person name="Guo Q."/>
            <person name="Huang H."/>
            <person name="Sederoff R.R."/>
            <person name="Wang G."/>
            <person name="Qu G."/>
            <person name="Chen S."/>
        </authorList>
    </citation>
    <scope>NUCLEOTIDE SEQUENCE</scope>
    <source>
        <strain evidence="20">SC-2020</strain>
    </source>
</reference>
<dbReference type="SMART" id="SM00129">
    <property type="entry name" value="KISc"/>
    <property type="match status" value="1"/>
</dbReference>
<name>A0AAD6VUY6_9ROSI</name>
<evidence type="ECO:0000256" key="12">
    <source>
        <dbReference type="ARBA" id="ARBA00023175"/>
    </source>
</evidence>
<evidence type="ECO:0000256" key="10">
    <source>
        <dbReference type="ARBA" id="ARBA00022989"/>
    </source>
</evidence>
<keyword evidence="13" id="KW-0325">Glycoprotein</keyword>
<keyword evidence="7" id="KW-0547">Nucleotide-binding</keyword>